<reference evidence="7 8" key="1">
    <citation type="journal article" date="2023" name="Int. J. Syst. Evol. Microbiol.">
        <title>Methylocystis iwaonis sp. nov., a type II methane-oxidizing bacterium from surface soil of a rice paddy field in Japan, and emended description of the genus Methylocystis (ex Whittenbury et al. 1970) Bowman et al. 1993.</title>
        <authorList>
            <person name="Kaise H."/>
            <person name="Sawadogo J.B."/>
            <person name="Alam M.S."/>
            <person name="Ueno C."/>
            <person name="Dianou D."/>
            <person name="Shinjo R."/>
            <person name="Asakawa S."/>
        </authorList>
    </citation>
    <scope>NUCLEOTIDE SEQUENCE [LARGE SCALE GENOMIC DNA]</scope>
    <source>
        <strain evidence="7 8">SS37A-Re</strain>
    </source>
</reference>
<name>A0ABM8E504_9HYPH</name>
<feature type="transmembrane region" description="Helical" evidence="6">
    <location>
        <begin position="411"/>
        <end position="431"/>
    </location>
</feature>
<feature type="transmembrane region" description="Helical" evidence="6">
    <location>
        <begin position="350"/>
        <end position="373"/>
    </location>
</feature>
<feature type="transmembrane region" description="Helical" evidence="6">
    <location>
        <begin position="237"/>
        <end position="262"/>
    </location>
</feature>
<dbReference type="InterPro" id="IPR050833">
    <property type="entry name" value="Poly_Biosynth_Transport"/>
</dbReference>
<accession>A0ABM8E504</accession>
<sequence>MWMMVPFILNSLLNFVVGLLVAKFLGPAEYGRFVLALSVAVVLQTFVFDWLRLAATRYYSEQDRKEHPEVRSTLDLAFAALAALALVAALLVYWLGLDLPLSHDLAALAVGVSLSNALFDTATALVRARFHDKAYGALVIAKNVLAFALTVGGAFVFGSANVALVGMIISVAGCLIVARGELADPNTRFRLAESRLATRFLAYGAPIVLASVLYQIVPLINRTLLARDHGFAEVGQISLAFETGVRIVGAIGSAIDVILFQLAVHTERTSGAIAARAQISRNLGVVFAIVTPAVAGSWLILPSFEALFAPENFRGPFALYFAQMTPALFAFAMTNYGVNTAFQLAHRLTPLIVAALIALLADLVAIAMLPATADATRFAYAQSISSVAGFAALVAMLFLLEPMWPRARDVIGAVIATSAMLLLGAPMRAMAPGVVTLAMQILAGAAAYGAVAYAFDIADLRSVIWPSVVTRLRKRKVEARS</sequence>
<keyword evidence="5 6" id="KW-0472">Membrane</keyword>
<feature type="transmembrane region" description="Helical" evidence="6">
    <location>
        <begin position="379"/>
        <end position="399"/>
    </location>
</feature>
<evidence type="ECO:0000256" key="4">
    <source>
        <dbReference type="ARBA" id="ARBA00022989"/>
    </source>
</evidence>
<evidence type="ECO:0000256" key="3">
    <source>
        <dbReference type="ARBA" id="ARBA00022692"/>
    </source>
</evidence>
<feature type="transmembrane region" description="Helical" evidence="6">
    <location>
        <begin position="32"/>
        <end position="55"/>
    </location>
</feature>
<comment type="subcellular location">
    <subcellularLocation>
        <location evidence="1">Cell membrane</location>
        <topology evidence="1">Multi-pass membrane protein</topology>
    </subcellularLocation>
</comment>
<feature type="transmembrane region" description="Helical" evidence="6">
    <location>
        <begin position="7"/>
        <end position="26"/>
    </location>
</feature>
<keyword evidence="3 6" id="KW-0812">Transmembrane</keyword>
<feature type="transmembrane region" description="Helical" evidence="6">
    <location>
        <begin position="135"/>
        <end position="156"/>
    </location>
</feature>
<evidence type="ECO:0000256" key="6">
    <source>
        <dbReference type="SAM" id="Phobius"/>
    </source>
</evidence>
<dbReference type="PANTHER" id="PTHR30250">
    <property type="entry name" value="PST FAMILY PREDICTED COLANIC ACID TRANSPORTER"/>
    <property type="match status" value="1"/>
</dbReference>
<keyword evidence="2" id="KW-1003">Cell membrane</keyword>
<evidence type="ECO:0000313" key="8">
    <source>
        <dbReference type="Proteomes" id="UP001317629"/>
    </source>
</evidence>
<feature type="transmembrane region" description="Helical" evidence="6">
    <location>
        <begin position="317"/>
        <end position="338"/>
    </location>
</feature>
<protein>
    <recommendedName>
        <fullName evidence="9">Lipopolysaccharide biosynthesis protein</fullName>
    </recommendedName>
</protein>
<feature type="transmembrane region" description="Helical" evidence="6">
    <location>
        <begin position="437"/>
        <end position="455"/>
    </location>
</feature>
<dbReference type="InterPro" id="IPR002797">
    <property type="entry name" value="Polysacc_synth"/>
</dbReference>
<feature type="transmembrane region" description="Helical" evidence="6">
    <location>
        <begin position="200"/>
        <end position="217"/>
    </location>
</feature>
<evidence type="ECO:0000256" key="5">
    <source>
        <dbReference type="ARBA" id="ARBA00023136"/>
    </source>
</evidence>
<dbReference type="Pfam" id="PF01943">
    <property type="entry name" value="Polysacc_synt"/>
    <property type="match status" value="1"/>
</dbReference>
<feature type="transmembrane region" description="Helical" evidence="6">
    <location>
        <begin position="76"/>
        <end position="95"/>
    </location>
</feature>
<dbReference type="RefSeq" id="WP_281930350.1">
    <property type="nucleotide sequence ID" value="NZ_AP027142.1"/>
</dbReference>
<evidence type="ECO:0000256" key="2">
    <source>
        <dbReference type="ARBA" id="ARBA00022475"/>
    </source>
</evidence>
<evidence type="ECO:0008006" key="9">
    <source>
        <dbReference type="Google" id="ProtNLM"/>
    </source>
</evidence>
<dbReference type="Proteomes" id="UP001317629">
    <property type="component" value="Chromosome"/>
</dbReference>
<dbReference type="PANTHER" id="PTHR30250:SF31">
    <property type="entry name" value="INNER MEMBRANE PROTEIN YGHQ"/>
    <property type="match status" value="1"/>
</dbReference>
<gene>
    <name evidence="7" type="ORF">SS37A_05850</name>
</gene>
<dbReference type="EMBL" id="AP027142">
    <property type="protein sequence ID" value="BDV33056.1"/>
    <property type="molecule type" value="Genomic_DNA"/>
</dbReference>
<proteinExistence type="predicted"/>
<feature type="transmembrane region" description="Helical" evidence="6">
    <location>
        <begin position="283"/>
        <end position="301"/>
    </location>
</feature>
<keyword evidence="4 6" id="KW-1133">Transmembrane helix</keyword>
<evidence type="ECO:0000313" key="7">
    <source>
        <dbReference type="EMBL" id="BDV33056.1"/>
    </source>
</evidence>
<keyword evidence="8" id="KW-1185">Reference proteome</keyword>
<organism evidence="7 8">
    <name type="scientific">Methylocystis iwaonis</name>
    <dbReference type="NCBI Taxonomy" id="2885079"/>
    <lineage>
        <taxon>Bacteria</taxon>
        <taxon>Pseudomonadati</taxon>
        <taxon>Pseudomonadota</taxon>
        <taxon>Alphaproteobacteria</taxon>
        <taxon>Hyphomicrobiales</taxon>
        <taxon>Methylocystaceae</taxon>
        <taxon>Methylocystis</taxon>
    </lineage>
</organism>
<feature type="transmembrane region" description="Helical" evidence="6">
    <location>
        <begin position="162"/>
        <end position="179"/>
    </location>
</feature>
<evidence type="ECO:0000256" key="1">
    <source>
        <dbReference type="ARBA" id="ARBA00004651"/>
    </source>
</evidence>
<feature type="transmembrane region" description="Helical" evidence="6">
    <location>
        <begin position="107"/>
        <end position="128"/>
    </location>
</feature>